<evidence type="ECO:0000313" key="2">
    <source>
        <dbReference type="Proteomes" id="UP000463470"/>
    </source>
</evidence>
<dbReference type="OrthoDB" id="9788889at2"/>
<dbReference type="InterPro" id="IPR012349">
    <property type="entry name" value="Split_barrel_FMN-bd"/>
</dbReference>
<name>A0A845KXQ7_9FIRM</name>
<protein>
    <recommendedName>
        <fullName evidence="3">Pyridoxamine 5'-phosphate oxidase putative domain-containing protein</fullName>
    </recommendedName>
</protein>
<dbReference type="Proteomes" id="UP000463470">
    <property type="component" value="Unassembled WGS sequence"/>
</dbReference>
<dbReference type="Gene3D" id="2.30.110.10">
    <property type="entry name" value="Electron Transport, Fmn-binding Protein, Chain A"/>
    <property type="match status" value="1"/>
</dbReference>
<accession>A0A845KXQ7</accession>
<proteinExistence type="predicted"/>
<evidence type="ECO:0008006" key="3">
    <source>
        <dbReference type="Google" id="ProtNLM"/>
    </source>
</evidence>
<evidence type="ECO:0000313" key="1">
    <source>
        <dbReference type="EMBL" id="MZP28422.1"/>
    </source>
</evidence>
<dbReference type="SUPFAM" id="SSF50475">
    <property type="entry name" value="FMN-binding split barrel"/>
    <property type="match status" value="1"/>
</dbReference>
<gene>
    <name evidence="1" type="ORF">GTO91_01625</name>
</gene>
<sequence>MKRQEPSPPELRRLAEAIAAEHSAMALAVSEGERANSPWLAPVYYVCRDFQFYFFSNPMSRHGAVAGETPVEAAAAVFNEPDDYGDIRGLQMAGTLAMVSDWKERSWATAAFGARFSFFSRFLREPRLMLELRKNELYRFAAREVWITDNRAGFGRRYLYRPGGTE</sequence>
<comment type="caution">
    <text evidence="1">The sequence shown here is derived from an EMBL/GenBank/DDBJ whole genome shotgun (WGS) entry which is preliminary data.</text>
</comment>
<dbReference type="AlphaFoldDB" id="A0A845KXQ7"/>
<organism evidence="1 2">
    <name type="scientific">Heliomicrobium undosum</name>
    <dbReference type="NCBI Taxonomy" id="121734"/>
    <lineage>
        <taxon>Bacteria</taxon>
        <taxon>Bacillati</taxon>
        <taxon>Bacillota</taxon>
        <taxon>Clostridia</taxon>
        <taxon>Eubacteriales</taxon>
        <taxon>Heliobacteriaceae</taxon>
        <taxon>Heliomicrobium</taxon>
    </lineage>
</organism>
<reference evidence="1 2" key="1">
    <citation type="submission" date="2020-01" db="EMBL/GenBank/DDBJ databases">
        <title>Whole-genome sequence of Heliobacterium undosum DSM 13378.</title>
        <authorList>
            <person name="Kyndt J.A."/>
            <person name="Meyer T.E."/>
        </authorList>
    </citation>
    <scope>NUCLEOTIDE SEQUENCE [LARGE SCALE GENOMIC DNA]</scope>
    <source>
        <strain evidence="1 2">DSM 13378</strain>
    </source>
</reference>
<dbReference type="RefSeq" id="WP_161253812.1">
    <property type="nucleotide sequence ID" value="NZ_WXEY01000001.1"/>
</dbReference>
<keyword evidence="2" id="KW-1185">Reference proteome</keyword>
<dbReference type="EMBL" id="WXEY01000001">
    <property type="protein sequence ID" value="MZP28422.1"/>
    <property type="molecule type" value="Genomic_DNA"/>
</dbReference>